<dbReference type="PROSITE" id="PS50043">
    <property type="entry name" value="HTH_LUXR_2"/>
    <property type="match status" value="1"/>
</dbReference>
<dbReference type="PROSITE" id="PS50113">
    <property type="entry name" value="PAC"/>
    <property type="match status" value="3"/>
</dbReference>
<gene>
    <name evidence="4" type="ordered locus">Acid345_3711</name>
</gene>
<dbReference type="PROSITE" id="PS50112">
    <property type="entry name" value="PAS"/>
    <property type="match status" value="4"/>
</dbReference>
<accession>Q1IK88</accession>
<dbReference type="eggNOG" id="COG2202">
    <property type="taxonomic scope" value="Bacteria"/>
</dbReference>
<dbReference type="Gene3D" id="3.30.450.20">
    <property type="entry name" value="PAS domain"/>
    <property type="match status" value="4"/>
</dbReference>
<organism evidence="4 5">
    <name type="scientific">Koribacter versatilis (strain Ellin345)</name>
    <dbReference type="NCBI Taxonomy" id="204669"/>
    <lineage>
        <taxon>Bacteria</taxon>
        <taxon>Pseudomonadati</taxon>
        <taxon>Acidobacteriota</taxon>
        <taxon>Terriglobia</taxon>
        <taxon>Terriglobales</taxon>
        <taxon>Candidatus Korobacteraceae</taxon>
        <taxon>Candidatus Korobacter</taxon>
    </lineage>
</organism>
<dbReference type="InterPro" id="IPR052155">
    <property type="entry name" value="Biofilm_reg_signaling"/>
</dbReference>
<protein>
    <submittedName>
        <fullName evidence="4">Transcriptional regulator, LuxR family</fullName>
    </submittedName>
</protein>
<dbReference type="PROSITE" id="PS00622">
    <property type="entry name" value="HTH_LUXR_1"/>
    <property type="match status" value="1"/>
</dbReference>
<dbReference type="InterPro" id="IPR000014">
    <property type="entry name" value="PAS"/>
</dbReference>
<keyword evidence="5" id="KW-1185">Reference proteome</keyword>
<dbReference type="Pfam" id="PF08448">
    <property type="entry name" value="PAS_4"/>
    <property type="match status" value="1"/>
</dbReference>
<dbReference type="GO" id="GO:0003677">
    <property type="term" value="F:DNA binding"/>
    <property type="evidence" value="ECO:0007669"/>
    <property type="project" value="InterPro"/>
</dbReference>
<dbReference type="InterPro" id="IPR013767">
    <property type="entry name" value="PAS_fold"/>
</dbReference>
<dbReference type="Proteomes" id="UP000002432">
    <property type="component" value="Chromosome"/>
</dbReference>
<dbReference type="AlphaFoldDB" id="Q1IK88"/>
<dbReference type="HOGENOM" id="CLU_429486_0_0_0"/>
<dbReference type="InterPro" id="IPR011006">
    <property type="entry name" value="CheY-like_superfamily"/>
</dbReference>
<dbReference type="Gene3D" id="1.10.10.10">
    <property type="entry name" value="Winged helix-like DNA-binding domain superfamily/Winged helix DNA-binding domain"/>
    <property type="match status" value="1"/>
</dbReference>
<dbReference type="InterPro" id="IPR036388">
    <property type="entry name" value="WH-like_DNA-bd_sf"/>
</dbReference>
<feature type="domain" description="PAS" evidence="2">
    <location>
        <begin position="141"/>
        <end position="183"/>
    </location>
</feature>
<dbReference type="SMART" id="SM00091">
    <property type="entry name" value="PAS"/>
    <property type="match status" value="4"/>
</dbReference>
<dbReference type="OrthoDB" id="9758522at2"/>
<dbReference type="eggNOG" id="COG4566">
    <property type="taxonomic scope" value="Bacteria"/>
</dbReference>
<feature type="domain" description="PAS" evidence="2">
    <location>
        <begin position="400"/>
        <end position="470"/>
    </location>
</feature>
<dbReference type="InterPro" id="IPR001610">
    <property type="entry name" value="PAC"/>
</dbReference>
<dbReference type="EMBL" id="CP000360">
    <property type="protein sequence ID" value="ABF42712.1"/>
    <property type="molecule type" value="Genomic_DNA"/>
</dbReference>
<feature type="domain" description="PAC" evidence="3">
    <location>
        <begin position="215"/>
        <end position="267"/>
    </location>
</feature>
<dbReference type="SMART" id="SM00421">
    <property type="entry name" value="HTH_LUXR"/>
    <property type="match status" value="1"/>
</dbReference>
<dbReference type="InterPro" id="IPR013656">
    <property type="entry name" value="PAS_4"/>
</dbReference>
<dbReference type="eggNOG" id="COG3829">
    <property type="taxonomic scope" value="Bacteria"/>
</dbReference>
<evidence type="ECO:0000313" key="5">
    <source>
        <dbReference type="Proteomes" id="UP000002432"/>
    </source>
</evidence>
<dbReference type="SMART" id="SM00086">
    <property type="entry name" value="PAC"/>
    <property type="match status" value="2"/>
</dbReference>
<dbReference type="PANTHER" id="PTHR44757">
    <property type="entry name" value="DIGUANYLATE CYCLASE DGCP"/>
    <property type="match status" value="1"/>
</dbReference>
<feature type="domain" description="PAC" evidence="3">
    <location>
        <begin position="348"/>
        <end position="399"/>
    </location>
</feature>
<dbReference type="STRING" id="204669.Acid345_3711"/>
<feature type="domain" description="PAS" evidence="2">
    <location>
        <begin position="275"/>
        <end position="345"/>
    </location>
</feature>
<dbReference type="InterPro" id="IPR000792">
    <property type="entry name" value="Tscrpt_reg_LuxR_C"/>
</dbReference>
<feature type="domain" description="PAS" evidence="2">
    <location>
        <begin position="2"/>
        <end position="71"/>
    </location>
</feature>
<sequence length="637" mass="72894">MGSPDLSSKIDAFPEPTLLIDRTGTVVASNRSASQLLRLSSARIIGKPLRKLVREDPEKLAGYIRGWLRNSKQASDKRTTLTVLPRDGREIVCRAVGALLPARVDQPRLLCLRFLALTMTATEQREPHLLSACKKQAQPQADQRWRTAFENAAIGIVMADFNGRYFSSNAAFRRMLGYTEADLYRLTFDEVTFEGDREANLLLVRELVGGKRRHFELEKRYRRKDGTLLWVRQHVALVPGMQGVAPFWLGVVEDITDGKRVEHELSVQRQKFLESEARLQAFFENSPNPIFIKDREGRYLHVNREFKRVLCSAQKRVLGKRDDELFSAEQAAAFQANDRQVLEAGVPMEFEETAFEEDGQHTSIVQKFPLLNAEGEIYGIGGIVTDITERKKSESALRFSEESYRVVVETANDAVISTDETGTIRFANSTTSRVFGYDSTELIGKPWTVLMTEHLRQVHEAGFRRYLETGVRHMNWQGTELVGLHKNGREFPVEISIGELARSGRRMFTGFIRDISERKQAEEIRTTAFEFLTKPFSDQDLLEAIRIALERHRHKQGHEQELAKLRRRFGFLSFREREVTSMVVSGMANKQISVKLGISENTVKVHRSRAMKKMQARSLPELVRMMEQLKDFFEKPA</sequence>
<dbReference type="SUPFAM" id="SSF52172">
    <property type="entry name" value="CheY-like"/>
    <property type="match status" value="1"/>
</dbReference>
<dbReference type="InterPro" id="IPR000700">
    <property type="entry name" value="PAS-assoc_C"/>
</dbReference>
<dbReference type="InterPro" id="IPR035965">
    <property type="entry name" value="PAS-like_dom_sf"/>
</dbReference>
<dbReference type="EnsemblBacteria" id="ABF42712">
    <property type="protein sequence ID" value="ABF42712"/>
    <property type="gene ID" value="Acid345_3711"/>
</dbReference>
<dbReference type="CDD" id="cd00130">
    <property type="entry name" value="PAS"/>
    <property type="match status" value="4"/>
</dbReference>
<evidence type="ECO:0000259" key="1">
    <source>
        <dbReference type="PROSITE" id="PS50043"/>
    </source>
</evidence>
<proteinExistence type="predicted"/>
<dbReference type="NCBIfam" id="TIGR00229">
    <property type="entry name" value="sensory_box"/>
    <property type="match status" value="4"/>
</dbReference>
<dbReference type="SUPFAM" id="SSF46894">
    <property type="entry name" value="C-terminal effector domain of the bipartite response regulators"/>
    <property type="match status" value="1"/>
</dbReference>
<dbReference type="RefSeq" id="WP_011524511.1">
    <property type="nucleotide sequence ID" value="NC_008009.1"/>
</dbReference>
<reference evidence="4 5" key="1">
    <citation type="journal article" date="2009" name="Appl. Environ. Microbiol.">
        <title>Three genomes from the phylum Acidobacteria provide insight into the lifestyles of these microorganisms in soils.</title>
        <authorList>
            <person name="Ward N.L."/>
            <person name="Challacombe J.F."/>
            <person name="Janssen P.H."/>
            <person name="Henrissat B."/>
            <person name="Coutinho P.M."/>
            <person name="Wu M."/>
            <person name="Xie G."/>
            <person name="Haft D.H."/>
            <person name="Sait M."/>
            <person name="Badger J."/>
            <person name="Barabote R.D."/>
            <person name="Bradley B."/>
            <person name="Brettin T.S."/>
            <person name="Brinkac L.M."/>
            <person name="Bruce D."/>
            <person name="Creasy T."/>
            <person name="Daugherty S.C."/>
            <person name="Davidsen T.M."/>
            <person name="DeBoy R.T."/>
            <person name="Detter J.C."/>
            <person name="Dodson R.J."/>
            <person name="Durkin A.S."/>
            <person name="Ganapathy A."/>
            <person name="Gwinn-Giglio M."/>
            <person name="Han C.S."/>
            <person name="Khouri H."/>
            <person name="Kiss H."/>
            <person name="Kothari S.P."/>
            <person name="Madupu R."/>
            <person name="Nelson K.E."/>
            <person name="Nelson W.C."/>
            <person name="Paulsen I."/>
            <person name="Penn K."/>
            <person name="Ren Q."/>
            <person name="Rosovitz M.J."/>
            <person name="Selengut J.D."/>
            <person name="Shrivastava S."/>
            <person name="Sullivan S.A."/>
            <person name="Tapia R."/>
            <person name="Thompson L.S."/>
            <person name="Watkins K.L."/>
            <person name="Yang Q."/>
            <person name="Yu C."/>
            <person name="Zafar N."/>
            <person name="Zhou L."/>
            <person name="Kuske C.R."/>
        </authorList>
    </citation>
    <scope>NUCLEOTIDE SEQUENCE [LARGE SCALE GENOMIC DNA]</scope>
    <source>
        <strain evidence="4 5">Ellin345</strain>
    </source>
</reference>
<name>Q1IK88_KORVE</name>
<dbReference type="CDD" id="cd06170">
    <property type="entry name" value="LuxR_C_like"/>
    <property type="match status" value="1"/>
</dbReference>
<evidence type="ECO:0000313" key="4">
    <source>
        <dbReference type="EMBL" id="ABF42712.1"/>
    </source>
</evidence>
<dbReference type="GO" id="GO:0006355">
    <property type="term" value="P:regulation of DNA-templated transcription"/>
    <property type="evidence" value="ECO:0007669"/>
    <property type="project" value="InterPro"/>
</dbReference>
<dbReference type="Pfam" id="PF00989">
    <property type="entry name" value="PAS"/>
    <property type="match status" value="3"/>
</dbReference>
<feature type="domain" description="HTH luxR-type" evidence="1">
    <location>
        <begin position="565"/>
        <end position="630"/>
    </location>
</feature>
<dbReference type="Pfam" id="PF00196">
    <property type="entry name" value="GerE"/>
    <property type="match status" value="1"/>
</dbReference>
<dbReference type="KEGG" id="aba:Acid345_3711"/>
<dbReference type="PRINTS" id="PR00038">
    <property type="entry name" value="HTHLUXR"/>
</dbReference>
<evidence type="ECO:0000259" key="3">
    <source>
        <dbReference type="PROSITE" id="PS50113"/>
    </source>
</evidence>
<evidence type="ECO:0000259" key="2">
    <source>
        <dbReference type="PROSITE" id="PS50112"/>
    </source>
</evidence>
<dbReference type="SUPFAM" id="SSF55785">
    <property type="entry name" value="PYP-like sensor domain (PAS domain)"/>
    <property type="match status" value="4"/>
</dbReference>
<dbReference type="PANTHER" id="PTHR44757:SF2">
    <property type="entry name" value="BIOFILM ARCHITECTURE MAINTENANCE PROTEIN MBAA"/>
    <property type="match status" value="1"/>
</dbReference>
<dbReference type="InterPro" id="IPR016032">
    <property type="entry name" value="Sig_transdc_resp-reg_C-effctor"/>
</dbReference>
<feature type="domain" description="PAC" evidence="3">
    <location>
        <begin position="477"/>
        <end position="527"/>
    </location>
</feature>